<accession>V6LFW0</accession>
<dbReference type="VEuPathDB" id="GiardiaDB:SS50377_24908"/>
<name>V6LFW0_9EUKA</name>
<sequence>MSRYSQLSDLQTSYQTLISPIPHTQLIEQFYPSININQLIFKLAALQTTQLVHYSFETNPLPANPLIGQVRRKLEQNVGVGLSNNCLTTLDLDMPLTIVSNFSHEALEVKTLPSFSAHGIPFAVSSGHNLGTLNQFLIYEIKQKHDQLINNHQTKIQTLRQLSQIIINKKSKQSTRNTPVYNLILQTQKSLQDTLTCSSLLTSLVTSNSKAKNILSKLILSFQKTKKSTNLSETLRNIDKKRQKGVLNDIVQILPFSTTTQKLATVLPNNRPYEKYAILAALSALRLKEKAAVLPIQDPQSANFLINQFCQFSNKKTALLISSQQHIKQLPNELSKNVRIFAWNKFHSVKKSQSHEMFSFGWEKLRMNFFGEQKVEQNFDLIDLDLVTVDFDSLISKKIDFSPVLRELNVKQFDFAIINRFDVFLTQKKLRFHNICDIPTDFKLIVSGENGKFKWFNQAFLMQKIDQELLDSFKPEFLTNDDDVLLFQLESAAKSSIEYCLIEQDNVIKEREIEVQEIVFQENQISQNEIICKMREFFDSQEDDDIVTQLETQIGIRTKISQNENQSQMIQVIRNGVLGYDFEKNNCENVAECLKSDITEPCAKDLLIWIQNLENDNKIGVKTQPDSEFGIQQQLRCFELVQKLIQQPEYDEQDDQFLNLSCQLQLNFDCILDFDGLYEFKTEDVPNSIKNIYNGPVSQFGKSLGLVLANSRISSISQLHNSTKQYHIMKQYMKRIIKQNSQSIKFNAKFLEEYIRSEIESINLPNTTNSIIQNLSYFKFDNYFKLNIQKDIFSQTYSFYTPDTEFSIPNSLFRSPLQKPILFPHPTGMAKQILQLLNLKNSRSKYLILTDNDQQIDQLQHQLQKYSHQISISPDLTDLNFSEVVVLPHENSQKAIENLKKIPSKITKIYQVKQPHKLNFKQINPIISCCKLIEDQLPQATFDKINSFQLIKEADKQIVSQIETVDLKERTIADEYFKLCYGGRITPISRKFIRTIFGLQEQQPIIEFTSYSYTNYTLFVNSLINFPLFSTVTTNLKLIGFSQRQVQQQFSTPNTIIIQNKIPHFRSLPTSIFLRFRKNLNFLAQKTIVANDARRDTYQANICVPIFIDQNPFKRFLCPKCCVVNEQLNSCLSIIQACARSALSQSRCTAQGNFLFPDIYFYNSYMQLYHGIYRSFVHQDISSIILTLQINKQNRDYVQHVLTERLLNLIYAQFAEPNSQTFSVNVSQTKDAIHRLALQNSTTSVDFTSLKLPKNIPLKVVWQACRFIKGFQFQNLRGNAILQNLEHHEAKISLGRLSRTQEGIRHPRFEPGTNSVSLLSHMVRRFGGRENQQLVEYAAVCSCIPAWVVSLNVKICDSGFGVRRRCEFPVVLEVLLKNCGGRVILQRIKEHEAVFEVPLTEGWEREVECDVL</sequence>
<protein>
    <submittedName>
        <fullName evidence="1">Uncharacterized protein</fullName>
    </submittedName>
</protein>
<proteinExistence type="predicted"/>
<organism evidence="1">
    <name type="scientific">Spironucleus salmonicida</name>
    <dbReference type="NCBI Taxonomy" id="348837"/>
    <lineage>
        <taxon>Eukaryota</taxon>
        <taxon>Metamonada</taxon>
        <taxon>Diplomonadida</taxon>
        <taxon>Hexamitidae</taxon>
        <taxon>Hexamitinae</taxon>
        <taxon>Spironucleus</taxon>
    </lineage>
</organism>
<evidence type="ECO:0000313" key="3">
    <source>
        <dbReference type="Proteomes" id="UP000018208"/>
    </source>
</evidence>
<reference evidence="2" key="2">
    <citation type="submission" date="2020-12" db="EMBL/GenBank/DDBJ databases">
        <title>New Spironucleus salmonicida genome in near-complete chromosomes.</title>
        <authorList>
            <person name="Xu F."/>
            <person name="Kurt Z."/>
            <person name="Jimenez-Gonzalez A."/>
            <person name="Astvaldsson A."/>
            <person name="Andersson J.O."/>
            <person name="Svard S.G."/>
        </authorList>
    </citation>
    <scope>NUCLEOTIDE SEQUENCE</scope>
    <source>
        <strain evidence="2">ATCC 50377</strain>
    </source>
</reference>
<gene>
    <name evidence="1" type="ORF">SS50377_16802</name>
    <name evidence="2" type="ORF">SS50377_24908</name>
</gene>
<reference evidence="1 2" key="1">
    <citation type="journal article" date="2014" name="PLoS Genet.">
        <title>The Genome of Spironucleus salmonicida Highlights a Fish Pathogen Adapted to Fluctuating Environments.</title>
        <authorList>
            <person name="Xu F."/>
            <person name="Jerlstrom-Hultqvist J."/>
            <person name="Einarsson E."/>
            <person name="Astvaldsson A."/>
            <person name="Svard S.G."/>
            <person name="Andersson J.O."/>
        </authorList>
    </citation>
    <scope>NUCLEOTIDE SEQUENCE</scope>
    <source>
        <strain evidence="2">ATCC 50377</strain>
    </source>
</reference>
<dbReference type="EMBL" id="AUWU02000005">
    <property type="protein sequence ID" value="KAH0572795.1"/>
    <property type="molecule type" value="Genomic_DNA"/>
</dbReference>
<evidence type="ECO:0000313" key="1">
    <source>
        <dbReference type="EMBL" id="EST43440.1"/>
    </source>
</evidence>
<dbReference type="EMBL" id="KI546136">
    <property type="protein sequence ID" value="EST43440.1"/>
    <property type="molecule type" value="Genomic_DNA"/>
</dbReference>
<evidence type="ECO:0000313" key="2">
    <source>
        <dbReference type="EMBL" id="KAH0572795.1"/>
    </source>
</evidence>
<keyword evidence="3" id="KW-1185">Reference proteome</keyword>
<dbReference type="Proteomes" id="UP000018208">
    <property type="component" value="Unassembled WGS sequence"/>
</dbReference>